<dbReference type="RefSeq" id="WP_230338756.1">
    <property type="nucleotide sequence ID" value="NZ_CP069798.1"/>
</dbReference>
<dbReference type="Proteomes" id="UP000653156">
    <property type="component" value="Chromosome"/>
</dbReference>
<dbReference type="InterPro" id="IPR057154">
    <property type="entry name" value="DUF7832"/>
</dbReference>
<evidence type="ECO:0000313" key="2">
    <source>
        <dbReference type="EMBL" id="QRQ81462.1"/>
    </source>
</evidence>
<accession>A0A892ZET8</accession>
<evidence type="ECO:0000259" key="1">
    <source>
        <dbReference type="Pfam" id="PF25191"/>
    </source>
</evidence>
<gene>
    <name evidence="2" type="ORF">JQU52_12230</name>
</gene>
<sequence length="149" mass="16680">MTLDNVVFHTEEDYPEDLGVYHAATHMGFYWAWAVKRGLYNPQWDEAAAEAVADLKAGKMSGAQFVMQHMAGGLEDTDFNPEGLRFTLFYYDDEDEGYGRFMDDYVNTLNTPALASFYHVADNADNQALLDLVFDAALAQWRGSLSGTA</sequence>
<feature type="domain" description="DUF7832" evidence="1">
    <location>
        <begin position="3"/>
        <end position="120"/>
    </location>
</feature>
<dbReference type="EMBL" id="CP069798">
    <property type="protein sequence ID" value="QRQ81462.1"/>
    <property type="molecule type" value="Genomic_DNA"/>
</dbReference>
<dbReference type="Pfam" id="PF25191">
    <property type="entry name" value="DUF7832"/>
    <property type="match status" value="1"/>
</dbReference>
<evidence type="ECO:0000313" key="3">
    <source>
        <dbReference type="Proteomes" id="UP000653156"/>
    </source>
</evidence>
<organism evidence="2 3">
    <name type="scientific">Paralysiella testudinis</name>
    <dbReference type="NCBI Taxonomy" id="2809020"/>
    <lineage>
        <taxon>Bacteria</taxon>
        <taxon>Pseudomonadati</taxon>
        <taxon>Pseudomonadota</taxon>
        <taxon>Betaproteobacteria</taxon>
        <taxon>Neisseriales</taxon>
        <taxon>Neisseriaceae</taxon>
        <taxon>Paralysiella</taxon>
    </lineage>
</organism>
<proteinExistence type="predicted"/>
<name>A0A892ZET8_9NEIS</name>
<dbReference type="AlphaFoldDB" id="A0A892ZET8"/>
<dbReference type="KEGG" id="ptes:JQU52_12230"/>
<reference evidence="2" key="1">
    <citation type="submission" date="2021-02" db="EMBL/GenBank/DDBJ databases">
        <title>Neisseriaceae sp. 26B isolated from the cloaca of a Common Toad-headed Turtle (Mesoclemmys nasuta).</title>
        <authorList>
            <person name="Spergser J."/>
            <person name="Busse H.-J."/>
        </authorList>
    </citation>
    <scope>NUCLEOTIDE SEQUENCE</scope>
    <source>
        <strain evidence="2">26B</strain>
    </source>
</reference>
<keyword evidence="3" id="KW-1185">Reference proteome</keyword>
<protein>
    <submittedName>
        <fullName evidence="2">Cell surface protein</fullName>
    </submittedName>
</protein>